<dbReference type="PANTHER" id="PTHR43580">
    <property type="entry name" value="OXIDOREDUCTASE GLYR1-RELATED"/>
    <property type="match status" value="1"/>
</dbReference>
<organism evidence="3 4">
    <name type="scientific">Photinus pyralis</name>
    <name type="common">Common eastern firefly</name>
    <name type="synonym">Lampyris pyralis</name>
    <dbReference type="NCBI Taxonomy" id="7054"/>
    <lineage>
        <taxon>Eukaryota</taxon>
        <taxon>Metazoa</taxon>
        <taxon>Ecdysozoa</taxon>
        <taxon>Arthropoda</taxon>
        <taxon>Hexapoda</taxon>
        <taxon>Insecta</taxon>
        <taxon>Pterygota</taxon>
        <taxon>Neoptera</taxon>
        <taxon>Endopterygota</taxon>
        <taxon>Coleoptera</taxon>
        <taxon>Polyphaga</taxon>
        <taxon>Elateriformia</taxon>
        <taxon>Elateroidea</taxon>
        <taxon>Lampyridae</taxon>
        <taxon>Lampyrinae</taxon>
        <taxon>Photinus</taxon>
    </lineage>
</organism>
<dbReference type="Proteomes" id="UP000327044">
    <property type="component" value="Unassembled WGS sequence"/>
</dbReference>
<gene>
    <name evidence="3" type="ORF">PPYR_07610</name>
</gene>
<dbReference type="GO" id="GO:0000785">
    <property type="term" value="C:chromatin"/>
    <property type="evidence" value="ECO:0007669"/>
    <property type="project" value="TreeGrafter"/>
</dbReference>
<evidence type="ECO:0000256" key="1">
    <source>
        <dbReference type="ARBA" id="ARBA00007598"/>
    </source>
</evidence>
<name>A0A5N4AQX6_PHOPY</name>
<accession>A0A5N4AQX6</accession>
<comment type="similarity">
    <text evidence="1">Belongs to the HIBADH-related family. NP60 subfamily.</text>
</comment>
<evidence type="ECO:0000313" key="3">
    <source>
        <dbReference type="EMBL" id="KAB0799730.1"/>
    </source>
</evidence>
<dbReference type="PANTHER" id="PTHR43580:SF2">
    <property type="entry name" value="CYTOKINE-LIKE NUCLEAR FACTOR N-PAC"/>
    <property type="match status" value="1"/>
</dbReference>
<dbReference type="GO" id="GO:0031491">
    <property type="term" value="F:nucleosome binding"/>
    <property type="evidence" value="ECO:0007669"/>
    <property type="project" value="TreeGrafter"/>
</dbReference>
<proteinExistence type="inferred from homology"/>
<comment type="caution">
    <text evidence="3">The sequence shown here is derived from an EMBL/GenBank/DDBJ whole genome shotgun (WGS) entry which is preliminary data.</text>
</comment>
<dbReference type="InParanoid" id="A0A5N4AQX6"/>
<dbReference type="EMBL" id="VVIM01000005">
    <property type="protein sequence ID" value="KAB0799730.1"/>
    <property type="molecule type" value="Genomic_DNA"/>
</dbReference>
<dbReference type="InterPro" id="IPR029154">
    <property type="entry name" value="HIBADH-like_NADP-bd"/>
</dbReference>
<feature type="domain" description="3-hydroxyisobutyrate dehydrogenase-like NAD-binding" evidence="2">
    <location>
        <begin position="12"/>
        <end position="130"/>
    </location>
</feature>
<dbReference type="InterPro" id="IPR008927">
    <property type="entry name" value="6-PGluconate_DH-like_C_sf"/>
</dbReference>
<reference evidence="3 4" key="1">
    <citation type="journal article" date="2018" name="Elife">
        <title>Firefly genomes illuminate parallel origins of bioluminescence in beetles.</title>
        <authorList>
            <person name="Fallon T.R."/>
            <person name="Lower S.E."/>
            <person name="Chang C.H."/>
            <person name="Bessho-Uehara M."/>
            <person name="Martin G.J."/>
            <person name="Bewick A.J."/>
            <person name="Behringer M."/>
            <person name="Debat H.J."/>
            <person name="Wong I."/>
            <person name="Day J.C."/>
            <person name="Suvorov A."/>
            <person name="Silva C.J."/>
            <person name="Stanger-Hall K.F."/>
            <person name="Hall D.W."/>
            <person name="Schmitz R.J."/>
            <person name="Nelson D.R."/>
            <person name="Lewis S.M."/>
            <person name="Shigenobu S."/>
            <person name="Bybee S.M."/>
            <person name="Larracuente A.M."/>
            <person name="Oba Y."/>
            <person name="Weng J.K."/>
        </authorList>
    </citation>
    <scope>NUCLEOTIDE SEQUENCE [LARGE SCALE GENOMIC DNA]</scope>
    <source>
        <strain evidence="3">1611_PpyrPB1</strain>
        <tissue evidence="3">Whole body</tissue>
    </source>
</reference>
<dbReference type="InterPro" id="IPR013328">
    <property type="entry name" value="6PGD_dom2"/>
</dbReference>
<keyword evidence="4" id="KW-1185">Reference proteome</keyword>
<dbReference type="GO" id="GO:0140673">
    <property type="term" value="P:transcription elongation-coupled chromatin remodeling"/>
    <property type="evidence" value="ECO:0007669"/>
    <property type="project" value="TreeGrafter"/>
</dbReference>
<dbReference type="GO" id="GO:0003677">
    <property type="term" value="F:DNA binding"/>
    <property type="evidence" value="ECO:0007669"/>
    <property type="project" value="TreeGrafter"/>
</dbReference>
<dbReference type="SUPFAM" id="SSF48179">
    <property type="entry name" value="6-phosphogluconate dehydrogenase C-terminal domain-like"/>
    <property type="match status" value="1"/>
</dbReference>
<evidence type="ECO:0000259" key="2">
    <source>
        <dbReference type="Pfam" id="PF14833"/>
    </source>
</evidence>
<dbReference type="AlphaFoldDB" id="A0A5N4AQX6"/>
<dbReference type="InterPro" id="IPR051265">
    <property type="entry name" value="HIBADH-related_NP60_sf"/>
</dbReference>
<protein>
    <recommendedName>
        <fullName evidence="2">3-hydroxyisobutyrate dehydrogenase-like NAD-binding domain-containing protein</fullName>
    </recommendedName>
</protein>
<dbReference type="Gene3D" id="1.10.1040.10">
    <property type="entry name" value="N-(1-d-carboxylethyl)-l-norvaline Dehydrogenase, domain 2"/>
    <property type="match status" value="1"/>
</dbReference>
<sequence>MGKTAFYLGEVGYATKMNLILQVMRGISLAGLTEGLVLADRSGLSLKDVLEIFSITSMSSPALMEKANIIVNQDFRNPRMPLQHMQKDLKLALELSDSLQQPLLLTATANEVFKHARRLGYSKHDSAAVYMRARH</sequence>
<evidence type="ECO:0000313" key="4">
    <source>
        <dbReference type="Proteomes" id="UP000327044"/>
    </source>
</evidence>
<dbReference type="GO" id="GO:0051287">
    <property type="term" value="F:NAD binding"/>
    <property type="evidence" value="ECO:0007669"/>
    <property type="project" value="InterPro"/>
</dbReference>
<dbReference type="Pfam" id="PF14833">
    <property type="entry name" value="NAD_binding_11"/>
    <property type="match status" value="1"/>
</dbReference>